<sequence>MNNNPFTNHIKDQQLQILLNQFEMISRNTLIQLSILKQLFDEPKSKELYEEALGNEIIIDRLEVKIREEVAFSIFKFSPVAEDLRRIIAYQDLTTNLERIGDMVLNVIRFVRETPLNDPKLYEVRLEIVKMTEHVTQMIRNAIMSFTSGSLETAYAVIKSDDVMDDMYHQLKAILCKIFAHVELSPEEVNSLLALEGVGHNLERCGDSATNIAESTIYLVKGRDIRHVKEGDNSENTSR</sequence>
<dbReference type="InterPro" id="IPR038078">
    <property type="entry name" value="PhoU-like_sf"/>
</dbReference>
<dbReference type="PANTHER" id="PTHR42930">
    <property type="entry name" value="PHOSPHATE-SPECIFIC TRANSPORT SYSTEM ACCESSORY PROTEIN PHOU"/>
    <property type="match status" value="1"/>
</dbReference>
<dbReference type="GO" id="GO:0045936">
    <property type="term" value="P:negative regulation of phosphate metabolic process"/>
    <property type="evidence" value="ECO:0007669"/>
    <property type="project" value="InterPro"/>
</dbReference>
<dbReference type="STRING" id="1122973.GCA_000379925_00648"/>
<dbReference type="GO" id="GO:0030643">
    <property type="term" value="P:intracellular phosphate ion homeostasis"/>
    <property type="evidence" value="ECO:0007669"/>
    <property type="project" value="InterPro"/>
</dbReference>
<dbReference type="SUPFAM" id="SSF109755">
    <property type="entry name" value="PhoU-like"/>
    <property type="match status" value="1"/>
</dbReference>
<proteinExistence type="inferred from homology"/>
<organism evidence="3 4">
    <name type="scientific">Porphyromonas levii</name>
    <dbReference type="NCBI Taxonomy" id="28114"/>
    <lineage>
        <taxon>Bacteria</taxon>
        <taxon>Pseudomonadati</taxon>
        <taxon>Bacteroidota</taxon>
        <taxon>Bacteroidia</taxon>
        <taxon>Bacteroidales</taxon>
        <taxon>Porphyromonadaceae</taxon>
        <taxon>Porphyromonas</taxon>
    </lineage>
</organism>
<dbReference type="AlphaFoldDB" id="A0A4Y8WRW2"/>
<feature type="domain" description="PhoU" evidence="2">
    <location>
        <begin position="44"/>
        <end position="110"/>
    </location>
</feature>
<dbReference type="InterPro" id="IPR028366">
    <property type="entry name" value="PhoU"/>
</dbReference>
<comment type="caution">
    <text evidence="3">The sequence shown here is derived from an EMBL/GenBank/DDBJ whole genome shotgun (WGS) entry which is preliminary data.</text>
</comment>
<evidence type="ECO:0000259" key="2">
    <source>
        <dbReference type="Pfam" id="PF01895"/>
    </source>
</evidence>
<comment type="similarity">
    <text evidence="1">Belongs to the PhoU family.</text>
</comment>
<dbReference type="Proteomes" id="UP000297225">
    <property type="component" value="Unassembled WGS sequence"/>
</dbReference>
<evidence type="ECO:0000256" key="1">
    <source>
        <dbReference type="ARBA" id="ARBA00008107"/>
    </source>
</evidence>
<dbReference type="Gene3D" id="1.20.58.220">
    <property type="entry name" value="Phosphate transport system protein phou homolog 2, domain 2"/>
    <property type="match status" value="2"/>
</dbReference>
<reference evidence="3 4" key="1">
    <citation type="submission" date="2019-03" db="EMBL/GenBank/DDBJ databases">
        <title>Porphyromonas levii Isolated from the Uterus of Dairy Cows.</title>
        <authorList>
            <person name="Francis A.M."/>
        </authorList>
    </citation>
    <scope>NUCLEOTIDE SEQUENCE [LARGE SCALE GENOMIC DNA]</scope>
    <source>
        <strain evidence="3 4">AF5678</strain>
    </source>
</reference>
<dbReference type="OrthoDB" id="9814256at2"/>
<dbReference type="RefSeq" id="WP_134849357.1">
    <property type="nucleotide sequence ID" value="NZ_CP197400.1"/>
</dbReference>
<evidence type="ECO:0000313" key="4">
    <source>
        <dbReference type="Proteomes" id="UP000297225"/>
    </source>
</evidence>
<dbReference type="GeneID" id="66797421"/>
<dbReference type="InterPro" id="IPR026022">
    <property type="entry name" value="PhoU_dom"/>
</dbReference>
<dbReference type="PANTHER" id="PTHR42930:SF3">
    <property type="entry name" value="PHOSPHATE-SPECIFIC TRANSPORT SYSTEM ACCESSORY PROTEIN PHOU"/>
    <property type="match status" value="1"/>
</dbReference>
<accession>A0A4Y8WRW2</accession>
<feature type="domain" description="PhoU" evidence="2">
    <location>
        <begin position="128"/>
        <end position="215"/>
    </location>
</feature>
<dbReference type="EMBL" id="SPNC01000002">
    <property type="protein sequence ID" value="TFH97430.1"/>
    <property type="molecule type" value="Genomic_DNA"/>
</dbReference>
<gene>
    <name evidence="3" type="ORF">E4P47_00290</name>
</gene>
<name>A0A4Y8WRW2_9PORP</name>
<keyword evidence="4" id="KW-1185">Reference proteome</keyword>
<dbReference type="Pfam" id="PF01895">
    <property type="entry name" value="PhoU"/>
    <property type="match status" value="2"/>
</dbReference>
<evidence type="ECO:0000313" key="3">
    <source>
        <dbReference type="EMBL" id="TFH97430.1"/>
    </source>
</evidence>
<protein>
    <recommendedName>
        <fullName evidence="2">PhoU domain-containing protein</fullName>
    </recommendedName>
</protein>